<dbReference type="SUPFAM" id="SSF53474">
    <property type="entry name" value="alpha/beta-Hydrolases"/>
    <property type="match status" value="1"/>
</dbReference>
<protein>
    <submittedName>
        <fullName evidence="3">Alpha/beta fold hydrolase</fullName>
    </submittedName>
</protein>
<organism evidence="3 4">
    <name type="scientific">Streptomyces cyaneochromogenes</name>
    <dbReference type="NCBI Taxonomy" id="2496836"/>
    <lineage>
        <taxon>Bacteria</taxon>
        <taxon>Bacillati</taxon>
        <taxon>Actinomycetota</taxon>
        <taxon>Actinomycetes</taxon>
        <taxon>Kitasatosporales</taxon>
        <taxon>Streptomycetaceae</taxon>
        <taxon>Streptomyces</taxon>
    </lineage>
</organism>
<accession>A0A3Q9ENZ1</accession>
<evidence type="ECO:0000313" key="4">
    <source>
        <dbReference type="Proteomes" id="UP000280298"/>
    </source>
</evidence>
<dbReference type="Pfam" id="PF12697">
    <property type="entry name" value="Abhydrolase_6"/>
    <property type="match status" value="1"/>
</dbReference>
<dbReference type="OrthoDB" id="4276066at2"/>
<dbReference type="GO" id="GO:0016787">
    <property type="term" value="F:hydrolase activity"/>
    <property type="evidence" value="ECO:0007669"/>
    <property type="project" value="UniProtKB-KW"/>
</dbReference>
<evidence type="ECO:0000313" key="3">
    <source>
        <dbReference type="EMBL" id="AZQ32294.1"/>
    </source>
</evidence>
<name>A0A3Q9ENZ1_9ACTN</name>
<feature type="domain" description="AB hydrolase-1" evidence="2">
    <location>
        <begin position="57"/>
        <end position="282"/>
    </location>
</feature>
<proteinExistence type="predicted"/>
<keyword evidence="3" id="KW-0378">Hydrolase</keyword>
<gene>
    <name evidence="3" type="ORF">EJ357_01490</name>
</gene>
<reference evidence="3 4" key="1">
    <citation type="journal article" date="2019" name="Int. J. Syst. Evol. Microbiol.">
        <title>Streptomyces cyaneochromogenes sp. nov., a blue pigment-producing actinomycete from manganese-contaminated soil.</title>
        <authorList>
            <person name="Tang X."/>
            <person name="Zhao J."/>
            <person name="Li K."/>
            <person name="Chen Z."/>
            <person name="Sun Y."/>
            <person name="Gao J."/>
        </authorList>
    </citation>
    <scope>NUCLEOTIDE SEQUENCE [LARGE SCALE GENOMIC DNA]</scope>
    <source>
        <strain evidence="3 4">MK-45</strain>
    </source>
</reference>
<feature type="region of interest" description="Disordered" evidence="1">
    <location>
        <begin position="1"/>
        <end position="26"/>
    </location>
</feature>
<dbReference type="Gene3D" id="3.40.50.1820">
    <property type="entry name" value="alpha/beta hydrolase"/>
    <property type="match status" value="1"/>
</dbReference>
<dbReference type="InterPro" id="IPR000073">
    <property type="entry name" value="AB_hydrolase_1"/>
</dbReference>
<sequence length="310" mass="32133">MTDTSTAPAPAPKPSVTPEQRHGCLSPGVRPVTVDANGITLSGLLSEPSHCSPRALIVALHGGGMSAGYFDGQAHPDVSLLSLGARLGYAVLALDRPGYGASAVCLPRGQRLTTQAATVRAAVAGFTARHTPGAGTIVLAHSFGAKVALVAAAGWDETGLLGVDVSGCGGRLAVSPALVGREGGMGDRRLNWGPLNLYPPDTFRLARTVVAPMPALEAGSVGAWARLSEAVLPRVGVPVRFTFAQYEAWWSQDDDDLADLTARLSSAPRVVMDRLPHAGHNISLGWAARAYHLKALAFAEECLSSSPAPR</sequence>
<evidence type="ECO:0000256" key="1">
    <source>
        <dbReference type="SAM" id="MobiDB-lite"/>
    </source>
</evidence>
<dbReference type="KEGG" id="scya:EJ357_01490"/>
<dbReference type="AlphaFoldDB" id="A0A3Q9ENZ1"/>
<dbReference type="RefSeq" id="WP_126387842.1">
    <property type="nucleotide sequence ID" value="NZ_CP034539.1"/>
</dbReference>
<dbReference type="Proteomes" id="UP000280298">
    <property type="component" value="Chromosome"/>
</dbReference>
<evidence type="ECO:0000259" key="2">
    <source>
        <dbReference type="Pfam" id="PF12697"/>
    </source>
</evidence>
<dbReference type="InterPro" id="IPR029058">
    <property type="entry name" value="AB_hydrolase_fold"/>
</dbReference>
<dbReference type="EMBL" id="CP034539">
    <property type="protein sequence ID" value="AZQ32294.1"/>
    <property type="molecule type" value="Genomic_DNA"/>
</dbReference>
<keyword evidence="4" id="KW-1185">Reference proteome</keyword>